<evidence type="ECO:0000313" key="2">
    <source>
        <dbReference type="Proteomes" id="UP000826195"/>
    </source>
</evidence>
<evidence type="ECO:0000313" key="1">
    <source>
        <dbReference type="EMBL" id="KAH0546565.1"/>
    </source>
</evidence>
<reference evidence="1 2" key="1">
    <citation type="journal article" date="2021" name="J. Hered.">
        <title>A chromosome-level genome assembly of the parasitoid wasp, Cotesia glomerata (Hymenoptera: Braconidae).</title>
        <authorList>
            <person name="Pinto B.J."/>
            <person name="Weis J.J."/>
            <person name="Gamble T."/>
            <person name="Ode P.J."/>
            <person name="Paul R."/>
            <person name="Zaspel J.M."/>
        </authorList>
    </citation>
    <scope>NUCLEOTIDE SEQUENCE [LARGE SCALE GENOMIC DNA]</scope>
    <source>
        <strain evidence="1">CgM1</strain>
    </source>
</reference>
<dbReference type="AlphaFoldDB" id="A0AAV7I5D3"/>
<protein>
    <submittedName>
        <fullName evidence="1">Uncharacterized protein</fullName>
    </submittedName>
</protein>
<accession>A0AAV7I5D3</accession>
<proteinExistence type="predicted"/>
<gene>
    <name evidence="1" type="ORF">KQX54_011555</name>
</gene>
<dbReference type="Proteomes" id="UP000826195">
    <property type="component" value="Unassembled WGS sequence"/>
</dbReference>
<organism evidence="1 2">
    <name type="scientific">Cotesia glomerata</name>
    <name type="common">Lepidopteran parasitic wasp</name>
    <name type="synonym">Apanteles glomeratus</name>
    <dbReference type="NCBI Taxonomy" id="32391"/>
    <lineage>
        <taxon>Eukaryota</taxon>
        <taxon>Metazoa</taxon>
        <taxon>Ecdysozoa</taxon>
        <taxon>Arthropoda</taxon>
        <taxon>Hexapoda</taxon>
        <taxon>Insecta</taxon>
        <taxon>Pterygota</taxon>
        <taxon>Neoptera</taxon>
        <taxon>Endopterygota</taxon>
        <taxon>Hymenoptera</taxon>
        <taxon>Apocrita</taxon>
        <taxon>Ichneumonoidea</taxon>
        <taxon>Braconidae</taxon>
        <taxon>Microgastrinae</taxon>
        <taxon>Cotesia</taxon>
    </lineage>
</organism>
<dbReference type="EMBL" id="JAHXZJ010002237">
    <property type="protein sequence ID" value="KAH0546565.1"/>
    <property type="molecule type" value="Genomic_DNA"/>
</dbReference>
<comment type="caution">
    <text evidence="1">The sequence shown here is derived from an EMBL/GenBank/DDBJ whole genome shotgun (WGS) entry which is preliminary data.</text>
</comment>
<keyword evidence="2" id="KW-1185">Reference proteome</keyword>
<sequence length="129" mass="14975">MNTMCDMKTKRSRKKCKCYCKKREAKKHNLRAWQTHEFMEQMRPEVGLQHRIGPVGRNFALNSPLVVGVFNVKFKGSLSTAGCKDLTVFKNHRRRQKYMLSVHQLSCDDFTTDIINKSTLATLRAHDDS</sequence>
<name>A0AAV7I5D3_COTGL</name>